<comment type="caution">
    <text evidence="2">The sequence shown here is derived from an EMBL/GenBank/DDBJ whole genome shotgun (WGS) entry which is preliminary data.</text>
</comment>
<keyword evidence="1" id="KW-1133">Transmembrane helix</keyword>
<feature type="transmembrane region" description="Helical" evidence="1">
    <location>
        <begin position="149"/>
        <end position="166"/>
    </location>
</feature>
<dbReference type="Proteomes" id="UP001138757">
    <property type="component" value="Unassembled WGS sequence"/>
</dbReference>
<feature type="transmembrane region" description="Helical" evidence="1">
    <location>
        <begin position="12"/>
        <end position="33"/>
    </location>
</feature>
<evidence type="ECO:0000256" key="1">
    <source>
        <dbReference type="SAM" id="Phobius"/>
    </source>
</evidence>
<reference evidence="2" key="1">
    <citation type="submission" date="2021-05" db="EMBL/GenBank/DDBJ databases">
        <title>Genome of Sphingobium sp. strain.</title>
        <authorList>
            <person name="Fan R."/>
        </authorList>
    </citation>
    <scope>NUCLEOTIDE SEQUENCE</scope>
    <source>
        <strain evidence="2">H33</strain>
    </source>
</reference>
<sequence length="176" mass="18906">MSSSTPRGILFLLTPSLLLGSAFLVLTAALHRLAPPQRRVFSQIALAFATVYATLISLVYFVQLMLVAPRLVAGDTAGLEPFLFIPYRSFLFAVDLLGYSFMSLATLAGAFALPSSAWRTARAAMIANGLLLPFLAFQMLLPWLIAGGALWAVTFPVAMLALAYALHRARSGVGEN</sequence>
<accession>A0A9X1ISV6</accession>
<organism evidence="2 3">
    <name type="scientific">Sphingobium nicotianae</name>
    <dbReference type="NCBI Taxonomy" id="2782607"/>
    <lineage>
        <taxon>Bacteria</taxon>
        <taxon>Pseudomonadati</taxon>
        <taxon>Pseudomonadota</taxon>
        <taxon>Alphaproteobacteria</taxon>
        <taxon>Sphingomonadales</taxon>
        <taxon>Sphingomonadaceae</taxon>
        <taxon>Sphingobium</taxon>
    </lineage>
</organism>
<dbReference type="EMBL" id="JAHGAW010000012">
    <property type="protein sequence ID" value="MBT2188727.1"/>
    <property type="molecule type" value="Genomic_DNA"/>
</dbReference>
<dbReference type="AlphaFoldDB" id="A0A9X1ISV6"/>
<feature type="transmembrane region" description="Helical" evidence="1">
    <location>
        <begin position="125"/>
        <end position="143"/>
    </location>
</feature>
<name>A0A9X1ISV6_9SPHN</name>
<keyword evidence="3" id="KW-1185">Reference proteome</keyword>
<protein>
    <submittedName>
        <fullName evidence="2">Uncharacterized protein</fullName>
    </submittedName>
</protein>
<dbReference type="RefSeq" id="WP_214624980.1">
    <property type="nucleotide sequence ID" value="NZ_JAHGAW010000012.1"/>
</dbReference>
<keyword evidence="1" id="KW-0472">Membrane</keyword>
<proteinExistence type="predicted"/>
<gene>
    <name evidence="2" type="ORF">KK488_17375</name>
</gene>
<evidence type="ECO:0000313" key="3">
    <source>
        <dbReference type="Proteomes" id="UP001138757"/>
    </source>
</evidence>
<feature type="transmembrane region" description="Helical" evidence="1">
    <location>
        <begin position="89"/>
        <end position="113"/>
    </location>
</feature>
<keyword evidence="1" id="KW-0812">Transmembrane</keyword>
<feature type="transmembrane region" description="Helical" evidence="1">
    <location>
        <begin position="45"/>
        <end position="69"/>
    </location>
</feature>
<evidence type="ECO:0000313" key="2">
    <source>
        <dbReference type="EMBL" id="MBT2188727.1"/>
    </source>
</evidence>